<reference evidence="1" key="1">
    <citation type="journal article" date="2021" name="PeerJ">
        <title>Extensive microbial diversity within the chicken gut microbiome revealed by metagenomics and culture.</title>
        <authorList>
            <person name="Gilroy R."/>
            <person name="Ravi A."/>
            <person name="Getino M."/>
            <person name="Pursley I."/>
            <person name="Horton D.L."/>
            <person name="Alikhan N.F."/>
            <person name="Baker D."/>
            <person name="Gharbi K."/>
            <person name="Hall N."/>
            <person name="Watson M."/>
            <person name="Adriaenssens E.M."/>
            <person name="Foster-Nyarko E."/>
            <person name="Jarju S."/>
            <person name="Secka A."/>
            <person name="Antonio M."/>
            <person name="Oren A."/>
            <person name="Chaudhuri R.R."/>
            <person name="La Ragione R."/>
            <person name="Hildebrand F."/>
            <person name="Pallen M.J."/>
        </authorList>
    </citation>
    <scope>NUCLEOTIDE SEQUENCE</scope>
    <source>
        <strain evidence="1">150</strain>
    </source>
</reference>
<reference evidence="1" key="2">
    <citation type="submission" date="2021-11" db="EMBL/GenBank/DDBJ databases">
        <authorList>
            <person name="Gilroy R."/>
        </authorList>
    </citation>
    <scope>NUCLEOTIDE SEQUENCE</scope>
    <source>
        <strain evidence="1">150</strain>
    </source>
</reference>
<dbReference type="EMBL" id="JAJJVO010000028">
    <property type="protein sequence ID" value="MCC9272977.1"/>
    <property type="molecule type" value="Genomic_DNA"/>
</dbReference>
<name>A0A9E3ZTL2_9ENTE</name>
<sequence>NIQAVLDLEKIVIGGGISAQPIVTGEIRKQYLAIRTNFPFMANTLTEVEIDSCRFLNDANLLGALYQLLLHDK</sequence>
<evidence type="ECO:0000313" key="2">
    <source>
        <dbReference type="Proteomes" id="UP000813384"/>
    </source>
</evidence>
<organism evidence="1 2">
    <name type="scientific">Enterococcus aquimarinus</name>
    <dbReference type="NCBI Taxonomy" id="328396"/>
    <lineage>
        <taxon>Bacteria</taxon>
        <taxon>Bacillati</taxon>
        <taxon>Bacillota</taxon>
        <taxon>Bacilli</taxon>
        <taxon>Lactobacillales</taxon>
        <taxon>Enterococcaceae</taxon>
        <taxon>Enterococcus</taxon>
    </lineage>
</organism>
<dbReference type="Gene3D" id="3.30.420.40">
    <property type="match status" value="1"/>
</dbReference>
<protein>
    <submittedName>
        <fullName evidence="1">ROK family protein</fullName>
    </submittedName>
</protein>
<dbReference type="AlphaFoldDB" id="A0A9E3ZTL2"/>
<dbReference type="InterPro" id="IPR043129">
    <property type="entry name" value="ATPase_NBD"/>
</dbReference>
<evidence type="ECO:0000313" key="1">
    <source>
        <dbReference type="EMBL" id="MCC9272977.1"/>
    </source>
</evidence>
<dbReference type="Proteomes" id="UP000813384">
    <property type="component" value="Unassembled WGS sequence"/>
</dbReference>
<comment type="caution">
    <text evidence="1">The sequence shown here is derived from an EMBL/GenBank/DDBJ whole genome shotgun (WGS) entry which is preliminary data.</text>
</comment>
<proteinExistence type="predicted"/>
<gene>
    <name evidence="1" type="ORF">K8V42_01650</name>
</gene>
<accession>A0A9E3ZTL2</accession>
<dbReference type="SUPFAM" id="SSF53067">
    <property type="entry name" value="Actin-like ATPase domain"/>
    <property type="match status" value="1"/>
</dbReference>
<feature type="non-terminal residue" evidence="1">
    <location>
        <position position="1"/>
    </location>
</feature>